<proteinExistence type="predicted"/>
<reference evidence="1" key="1">
    <citation type="submission" date="2020-07" db="EMBL/GenBank/DDBJ databases">
        <title>Genome sequence and genetic diversity analysis of an under-domesticated orphan crop, white fonio (Digitaria exilis).</title>
        <authorList>
            <person name="Bennetzen J.L."/>
            <person name="Chen S."/>
            <person name="Ma X."/>
            <person name="Wang X."/>
            <person name="Yssel A.E.J."/>
            <person name="Chaluvadi S.R."/>
            <person name="Johnson M."/>
            <person name="Gangashetty P."/>
            <person name="Hamidou F."/>
            <person name="Sanogo M.D."/>
            <person name="Zwaenepoel A."/>
            <person name="Wallace J."/>
            <person name="Van De Peer Y."/>
            <person name="Van Deynze A."/>
        </authorList>
    </citation>
    <scope>NUCLEOTIDE SEQUENCE</scope>
    <source>
        <tissue evidence="1">Leaves</tissue>
    </source>
</reference>
<evidence type="ECO:0000313" key="2">
    <source>
        <dbReference type="Proteomes" id="UP000636709"/>
    </source>
</evidence>
<evidence type="ECO:0000313" key="1">
    <source>
        <dbReference type="EMBL" id="KAF8685303.1"/>
    </source>
</evidence>
<dbReference type="EMBL" id="JACEFO010002088">
    <property type="protein sequence ID" value="KAF8685303.1"/>
    <property type="molecule type" value="Genomic_DNA"/>
</dbReference>
<dbReference type="AlphaFoldDB" id="A0A835B351"/>
<dbReference type="Proteomes" id="UP000636709">
    <property type="component" value="Unassembled WGS sequence"/>
</dbReference>
<comment type="caution">
    <text evidence="1">The sequence shown here is derived from an EMBL/GenBank/DDBJ whole genome shotgun (WGS) entry which is preliminary data.</text>
</comment>
<sequence length="67" mass="7719">MCTQAVDLEAVRLYLPDRRMVAASWMHTRQLESKQAKKKRRSPGSLIDLLKEDAPNLNFELSMCAKK</sequence>
<organism evidence="1 2">
    <name type="scientific">Digitaria exilis</name>
    <dbReference type="NCBI Taxonomy" id="1010633"/>
    <lineage>
        <taxon>Eukaryota</taxon>
        <taxon>Viridiplantae</taxon>
        <taxon>Streptophyta</taxon>
        <taxon>Embryophyta</taxon>
        <taxon>Tracheophyta</taxon>
        <taxon>Spermatophyta</taxon>
        <taxon>Magnoliopsida</taxon>
        <taxon>Liliopsida</taxon>
        <taxon>Poales</taxon>
        <taxon>Poaceae</taxon>
        <taxon>PACMAD clade</taxon>
        <taxon>Panicoideae</taxon>
        <taxon>Panicodae</taxon>
        <taxon>Paniceae</taxon>
        <taxon>Anthephorinae</taxon>
        <taxon>Digitaria</taxon>
    </lineage>
</organism>
<gene>
    <name evidence="1" type="ORF">HU200_044044</name>
</gene>
<name>A0A835B351_9POAL</name>
<keyword evidence="2" id="KW-1185">Reference proteome</keyword>
<protein>
    <submittedName>
        <fullName evidence="1">Uncharacterized protein</fullName>
    </submittedName>
</protein>
<accession>A0A835B351</accession>